<dbReference type="AlphaFoldDB" id="A0A183BC52"/>
<reference evidence="1 2" key="2">
    <citation type="submission" date="2018-11" db="EMBL/GenBank/DDBJ databases">
        <authorList>
            <consortium name="Pathogen Informatics"/>
        </authorList>
    </citation>
    <scope>NUCLEOTIDE SEQUENCE [LARGE SCALE GENOMIC DNA]</scope>
    <source>
        <strain evidence="1 2">Egypt</strain>
    </source>
</reference>
<evidence type="ECO:0000313" key="2">
    <source>
        <dbReference type="Proteomes" id="UP000272942"/>
    </source>
</evidence>
<reference evidence="3" key="1">
    <citation type="submission" date="2016-06" db="UniProtKB">
        <authorList>
            <consortium name="WormBaseParasite"/>
        </authorList>
    </citation>
    <scope>IDENTIFICATION</scope>
</reference>
<sequence length="45" mass="5073">MTAEFSQENSEFSCPDFDANLYASKMVCANKVSEALILVNEKIKR</sequence>
<accession>A0A183BC52</accession>
<proteinExistence type="predicted"/>
<evidence type="ECO:0000313" key="1">
    <source>
        <dbReference type="EMBL" id="VDP94059.1"/>
    </source>
</evidence>
<dbReference type="WBParaSite" id="ECPE_0001683001-mRNA-1">
    <property type="protein sequence ID" value="ECPE_0001683001-mRNA-1"/>
    <property type="gene ID" value="ECPE_0001683001"/>
</dbReference>
<name>A0A183BC52_9TREM</name>
<evidence type="ECO:0000313" key="3">
    <source>
        <dbReference type="WBParaSite" id="ECPE_0001683001-mRNA-1"/>
    </source>
</evidence>
<gene>
    <name evidence="1" type="ORF">ECPE_LOCUS16787</name>
</gene>
<keyword evidence="2" id="KW-1185">Reference proteome</keyword>
<organism evidence="3">
    <name type="scientific">Echinostoma caproni</name>
    <dbReference type="NCBI Taxonomy" id="27848"/>
    <lineage>
        <taxon>Eukaryota</taxon>
        <taxon>Metazoa</taxon>
        <taxon>Spiralia</taxon>
        <taxon>Lophotrochozoa</taxon>
        <taxon>Platyhelminthes</taxon>
        <taxon>Trematoda</taxon>
        <taxon>Digenea</taxon>
        <taxon>Plagiorchiida</taxon>
        <taxon>Echinostomata</taxon>
        <taxon>Echinostomatoidea</taxon>
        <taxon>Echinostomatidae</taxon>
        <taxon>Echinostoma</taxon>
    </lineage>
</organism>
<dbReference type="Proteomes" id="UP000272942">
    <property type="component" value="Unassembled WGS sequence"/>
</dbReference>
<dbReference type="EMBL" id="UZAN01065894">
    <property type="protein sequence ID" value="VDP94059.1"/>
    <property type="molecule type" value="Genomic_DNA"/>
</dbReference>
<protein>
    <submittedName>
        <fullName evidence="3">HEPN domain-containing protein</fullName>
    </submittedName>
</protein>